<accession>A0A485LHA1</accession>
<dbReference type="EMBL" id="VJMH01006968">
    <property type="protein sequence ID" value="KAF0686894.1"/>
    <property type="molecule type" value="Genomic_DNA"/>
</dbReference>
<dbReference type="SUPFAM" id="SSF50969">
    <property type="entry name" value="YVTN repeat-like/Quinoprotein amine dehydrogenase"/>
    <property type="match status" value="1"/>
</dbReference>
<dbReference type="InterPro" id="IPR006624">
    <property type="entry name" value="Beta-propeller_rpt_TECPR"/>
</dbReference>
<gene>
    <name evidence="3" type="primary">Aste57867_21326</name>
    <name evidence="2" type="ORF">As57867_021257</name>
    <name evidence="3" type="ORF">ASTE57867_21326</name>
</gene>
<evidence type="ECO:0000313" key="4">
    <source>
        <dbReference type="Proteomes" id="UP000332933"/>
    </source>
</evidence>
<evidence type="ECO:0000313" key="2">
    <source>
        <dbReference type="EMBL" id="KAF0686894.1"/>
    </source>
</evidence>
<dbReference type="InterPro" id="IPR011044">
    <property type="entry name" value="Quino_amine_DH_bsu"/>
</dbReference>
<organism evidence="3 4">
    <name type="scientific">Aphanomyces stellatus</name>
    <dbReference type="NCBI Taxonomy" id="120398"/>
    <lineage>
        <taxon>Eukaryota</taxon>
        <taxon>Sar</taxon>
        <taxon>Stramenopiles</taxon>
        <taxon>Oomycota</taxon>
        <taxon>Saprolegniomycetes</taxon>
        <taxon>Saprolegniales</taxon>
        <taxon>Verrucalvaceae</taxon>
        <taxon>Aphanomyces</taxon>
    </lineage>
</organism>
<dbReference type="Pfam" id="PF19193">
    <property type="entry name" value="Tectonin"/>
    <property type="match status" value="3"/>
</dbReference>
<name>A0A485LHA1_9STRA</name>
<reference evidence="2" key="2">
    <citation type="submission" date="2019-06" db="EMBL/GenBank/DDBJ databases">
        <title>Genomics analysis of Aphanomyces spp. identifies a new class of oomycete effector associated with host adaptation.</title>
        <authorList>
            <person name="Gaulin E."/>
        </authorList>
    </citation>
    <scope>NUCLEOTIDE SEQUENCE</scope>
    <source>
        <strain evidence="2">CBS 578.67</strain>
    </source>
</reference>
<dbReference type="EMBL" id="CAADRA010006994">
    <property type="protein sequence ID" value="VFT97998.1"/>
    <property type="molecule type" value="Genomic_DNA"/>
</dbReference>
<protein>
    <submittedName>
        <fullName evidence="3">Aste57867_21326 protein</fullName>
    </submittedName>
</protein>
<evidence type="ECO:0000313" key="3">
    <source>
        <dbReference type="EMBL" id="VFT97998.1"/>
    </source>
</evidence>
<dbReference type="AlphaFoldDB" id="A0A485LHA1"/>
<dbReference type="Proteomes" id="UP000332933">
    <property type="component" value="Unassembled WGS sequence"/>
</dbReference>
<dbReference type="SMART" id="SM00706">
    <property type="entry name" value="TECPR"/>
    <property type="match status" value="6"/>
</dbReference>
<keyword evidence="1" id="KW-0732">Signal</keyword>
<keyword evidence="4" id="KW-1185">Reference proteome</keyword>
<feature type="signal peptide" evidence="1">
    <location>
        <begin position="1"/>
        <end position="17"/>
    </location>
</feature>
<reference evidence="3 4" key="1">
    <citation type="submission" date="2019-03" db="EMBL/GenBank/DDBJ databases">
        <authorList>
            <person name="Gaulin E."/>
            <person name="Dumas B."/>
        </authorList>
    </citation>
    <scope>NUCLEOTIDE SEQUENCE [LARGE SCALE GENOMIC DNA]</scope>
    <source>
        <strain evidence="3">CBS 568.67</strain>
    </source>
</reference>
<evidence type="ECO:0000256" key="1">
    <source>
        <dbReference type="SAM" id="SignalP"/>
    </source>
</evidence>
<dbReference type="OrthoDB" id="77388at2759"/>
<feature type="chain" id="PRO_5036116488" evidence="1">
    <location>
        <begin position="18"/>
        <end position="540"/>
    </location>
</feature>
<proteinExistence type="predicted"/>
<sequence>MVRVQIALFALVAAVCAAPAPAPCADAPAGWSSVLGGLTQVSVDATQVCGLNAFDNYKVYCSPKKQPAQWWQIVTVNLQQLAMNSGVIYGVRSGDNAFVVGTTDPSCQWTTVATPFGQVASVSYDGTLVCVASTAGRVYCAKSKGGSAALTWQALDGIVTTLAVNGAVLYGVNAQNQLYQGSVSDAACASGSAKWALVTNVSLKQVSWDGARVCGVTPTSQVVCADTPQGSTTPTWTTLPGELTQVSIFQSSLYGVDAAAHVYYKLMPPIGGTAPVPPPVTSPPSPPQYKDWTVVPTPGNKFIDVSSWGSTVCAVDCVNNIYCGVWDPVVPITWTKLSGSLLQLVVYDRGVFGVDYKANLRYTASTTPTGIPTWTQFTNLWKSISYDGSQLCGIDSTGRVACAAQDAASLKTIQTYPTWTTLEKKLNQVVVNKGTLFGLDTINKQLVTGSSKNLGSVSWSTIANAPNLAEISYDGLRLCAVNADTTQVQCADAALTSSPNWYAFAGTGMKAISLQREHLFALTGDYTLLHHTFDTGDDNC</sequence>